<dbReference type="InterPro" id="IPR051414">
    <property type="entry name" value="Adenylate-forming_Reductase"/>
</dbReference>
<dbReference type="SUPFAM" id="SSF56801">
    <property type="entry name" value="Acetyl-CoA synthetase-like"/>
    <property type="match status" value="1"/>
</dbReference>
<proteinExistence type="inferred from homology"/>
<comment type="caution">
    <text evidence="5">The sequence shown here is derived from an EMBL/GenBank/DDBJ whole genome shotgun (WGS) entry which is preliminary data.</text>
</comment>
<reference evidence="5" key="2">
    <citation type="submission" date="2023-02" db="EMBL/GenBank/DDBJ databases">
        <authorList>
            <person name="Rayyan A."/>
            <person name="Meyer T."/>
            <person name="Kyndt J.A."/>
        </authorList>
    </citation>
    <scope>NUCLEOTIDE SEQUENCE</scope>
    <source>
        <strain evidence="5">DSM 9987</strain>
    </source>
</reference>
<name>A0ABT5JL98_RHOTP</name>
<dbReference type="InterPro" id="IPR042099">
    <property type="entry name" value="ANL_N_sf"/>
</dbReference>
<comment type="catalytic activity">
    <reaction evidence="1">
        <text>2-phenylacetate + ATP + CoA = phenylacetyl-CoA + AMP + diphosphate</text>
        <dbReference type="Rhea" id="RHEA:20956"/>
        <dbReference type="ChEBI" id="CHEBI:18401"/>
        <dbReference type="ChEBI" id="CHEBI:30616"/>
        <dbReference type="ChEBI" id="CHEBI:33019"/>
        <dbReference type="ChEBI" id="CHEBI:57287"/>
        <dbReference type="ChEBI" id="CHEBI:57390"/>
        <dbReference type="ChEBI" id="CHEBI:456215"/>
        <dbReference type="EC" id="6.2.1.30"/>
    </reaction>
</comment>
<comment type="similarity">
    <text evidence="1">Belongs to the phenylacetyl-CoA ligase family.</text>
</comment>
<evidence type="ECO:0000256" key="2">
    <source>
        <dbReference type="SAM" id="MobiDB-lite"/>
    </source>
</evidence>
<dbReference type="EMBL" id="JAQQLI010000106">
    <property type="protein sequence ID" value="MDC7789979.1"/>
    <property type="molecule type" value="Genomic_DNA"/>
</dbReference>
<comment type="function">
    <text evidence="1">Catalyzes the activation of phenylacetic acid (PA) to phenylacetyl-CoA (PA-CoA).</text>
</comment>
<comment type="pathway">
    <text evidence="1">Aromatic compound metabolism; phenylacetate degradation.</text>
</comment>
<keyword evidence="1" id="KW-0547">Nucleotide-binding</keyword>
<dbReference type="Gene3D" id="3.40.50.12780">
    <property type="entry name" value="N-terminal domain of ligase-like"/>
    <property type="match status" value="1"/>
</dbReference>
<dbReference type="InterPro" id="IPR045851">
    <property type="entry name" value="AMP-bd_C_sf"/>
</dbReference>
<dbReference type="GO" id="GO:0016874">
    <property type="term" value="F:ligase activity"/>
    <property type="evidence" value="ECO:0007669"/>
    <property type="project" value="UniProtKB-KW"/>
</dbReference>
<feature type="region of interest" description="Disordered" evidence="2">
    <location>
        <begin position="427"/>
        <end position="446"/>
    </location>
</feature>
<feature type="domain" description="AMP-dependent synthetase/ligase" evidence="3">
    <location>
        <begin position="92"/>
        <end position="298"/>
    </location>
</feature>
<dbReference type="EC" id="6.2.1.30" evidence="1"/>
<evidence type="ECO:0000259" key="3">
    <source>
        <dbReference type="Pfam" id="PF00501"/>
    </source>
</evidence>
<evidence type="ECO:0000313" key="5">
    <source>
        <dbReference type="EMBL" id="MDC7789979.1"/>
    </source>
</evidence>
<evidence type="ECO:0000256" key="1">
    <source>
        <dbReference type="PIRNR" id="PIRNR006444"/>
    </source>
</evidence>
<dbReference type="PIRSF" id="PIRSF006444">
    <property type="entry name" value="PaaK"/>
    <property type="match status" value="1"/>
</dbReference>
<dbReference type="InterPro" id="IPR028154">
    <property type="entry name" value="AMP-dep_Lig_C"/>
</dbReference>
<keyword evidence="1 5" id="KW-0436">Ligase</keyword>
<dbReference type="PANTHER" id="PTHR43439">
    <property type="entry name" value="PHENYLACETATE-COENZYME A LIGASE"/>
    <property type="match status" value="1"/>
</dbReference>
<dbReference type="CDD" id="cd05913">
    <property type="entry name" value="PaaK"/>
    <property type="match status" value="1"/>
</dbReference>
<dbReference type="InterPro" id="IPR000873">
    <property type="entry name" value="AMP-dep_synth/lig_dom"/>
</dbReference>
<dbReference type="Pfam" id="PF14535">
    <property type="entry name" value="AMP-binding_C_2"/>
    <property type="match status" value="1"/>
</dbReference>
<accession>A0ABT5JL98</accession>
<dbReference type="InterPro" id="IPR011880">
    <property type="entry name" value="PA_CoA_ligase"/>
</dbReference>
<keyword evidence="6" id="KW-1185">Reference proteome</keyword>
<gene>
    <name evidence="5" type="ORF">PQJ73_30235</name>
</gene>
<dbReference type="Gene3D" id="3.30.300.30">
    <property type="match status" value="1"/>
</dbReference>
<protein>
    <recommendedName>
        <fullName evidence="1">Phenylacetate-coenzyme A ligase</fullName>
        <ecNumber evidence="1">6.2.1.30</ecNumber>
    </recommendedName>
    <alternativeName>
        <fullName evidence="1">Phenylacetyl-CoA ligase</fullName>
    </alternativeName>
</protein>
<reference evidence="5" key="1">
    <citation type="journal article" date="2023" name="Microbiol Resour">
        <title>Genome Sequences of Rhodoplanes serenus and Two Thermotolerant Strains, Rhodoplanes tepidamans and 'Rhodoplanes cryptolactis,' Further Refine the Genus.</title>
        <authorList>
            <person name="Rayyan A.A."/>
            <person name="Kyndt J.A."/>
        </authorList>
    </citation>
    <scope>NUCLEOTIDE SEQUENCE</scope>
    <source>
        <strain evidence="5">DSM 9987</strain>
    </source>
</reference>
<sequence>MNRPALKPAPVAAPLFDPAAETMPRAELAALQLARLKTTLRRAWDNVPHMRRRFEARGVTPDHLKTLADIRHFPFTGKADLRDNYPFGLFAVPREDVVRVHASSGTTGKPIVVGYTAGDIALWSDLMARSLVGAGATRHDIVHVAYGYGLFTGGLGAHYGAERLGAMVVPVSGGMTERQVTLMRDFGANVLCCTPSYALNIAEVAESSGIRRDALKLRVGVFGAEPWSEQMRAELERRLGLQAIDIYGLSEILGPGVACECTAQAGLHGWEDHFLFEIVDPKTLEPLPMGATGELVITTLTKEALPMVRYRTRDITRLIDEPCACGRSHVRIMRVTGRDDDMMIIRGVNVYPSQVESVLVGLPGVAPHYQIVLTRRHALDHMTVEVEVAPDVPQDDETLARVARDVQHRIKSTIGISCEIAARRPGEVPRSQGKAVRVKDQRHLGG</sequence>
<dbReference type="Pfam" id="PF00501">
    <property type="entry name" value="AMP-binding"/>
    <property type="match status" value="1"/>
</dbReference>
<dbReference type="Proteomes" id="UP001165652">
    <property type="component" value="Unassembled WGS sequence"/>
</dbReference>
<evidence type="ECO:0000313" key="6">
    <source>
        <dbReference type="Proteomes" id="UP001165652"/>
    </source>
</evidence>
<organism evidence="5 6">
    <name type="scientific">Rhodoplanes tepidamans</name>
    <name type="common">Rhodoplanes cryptolactis</name>
    <dbReference type="NCBI Taxonomy" id="200616"/>
    <lineage>
        <taxon>Bacteria</taxon>
        <taxon>Pseudomonadati</taxon>
        <taxon>Pseudomonadota</taxon>
        <taxon>Alphaproteobacteria</taxon>
        <taxon>Hyphomicrobiales</taxon>
        <taxon>Nitrobacteraceae</taxon>
        <taxon>Rhodoplanes</taxon>
    </lineage>
</organism>
<evidence type="ECO:0000259" key="4">
    <source>
        <dbReference type="Pfam" id="PF14535"/>
    </source>
</evidence>
<feature type="compositionally biased region" description="Basic and acidic residues" evidence="2">
    <location>
        <begin position="437"/>
        <end position="446"/>
    </location>
</feature>
<feature type="domain" description="AMP-dependent ligase C-terminal" evidence="4">
    <location>
        <begin position="347"/>
        <end position="442"/>
    </location>
</feature>
<dbReference type="PANTHER" id="PTHR43439:SF1">
    <property type="entry name" value="PHENYLACETATE-COENZYME A LIGASE"/>
    <property type="match status" value="1"/>
</dbReference>
<dbReference type="RefSeq" id="WP_272780799.1">
    <property type="nucleotide sequence ID" value="NZ_JAQQLI010000106.1"/>
</dbReference>